<proteinExistence type="predicted"/>
<dbReference type="Proteomes" id="UP000238479">
    <property type="component" value="Chromosome 2"/>
</dbReference>
<gene>
    <name evidence="1" type="ORF">RchiOBHm_Chr2g0110241</name>
</gene>
<accession>A0A2P6RPR7</accession>
<keyword evidence="2" id="KW-1185">Reference proteome</keyword>
<dbReference type="EMBL" id="PDCK01000040">
    <property type="protein sequence ID" value="PRQ48394.1"/>
    <property type="molecule type" value="Genomic_DNA"/>
</dbReference>
<dbReference type="Gramene" id="PRQ48394">
    <property type="protein sequence ID" value="PRQ48394"/>
    <property type="gene ID" value="RchiOBHm_Chr2g0110241"/>
</dbReference>
<name>A0A2P6RPR7_ROSCH</name>
<comment type="caution">
    <text evidence="1">The sequence shown here is derived from an EMBL/GenBank/DDBJ whole genome shotgun (WGS) entry which is preliminary data.</text>
</comment>
<organism evidence="1 2">
    <name type="scientific">Rosa chinensis</name>
    <name type="common">China rose</name>
    <dbReference type="NCBI Taxonomy" id="74649"/>
    <lineage>
        <taxon>Eukaryota</taxon>
        <taxon>Viridiplantae</taxon>
        <taxon>Streptophyta</taxon>
        <taxon>Embryophyta</taxon>
        <taxon>Tracheophyta</taxon>
        <taxon>Spermatophyta</taxon>
        <taxon>Magnoliopsida</taxon>
        <taxon>eudicotyledons</taxon>
        <taxon>Gunneridae</taxon>
        <taxon>Pentapetalae</taxon>
        <taxon>rosids</taxon>
        <taxon>fabids</taxon>
        <taxon>Rosales</taxon>
        <taxon>Rosaceae</taxon>
        <taxon>Rosoideae</taxon>
        <taxon>Rosoideae incertae sedis</taxon>
        <taxon>Rosa</taxon>
    </lineage>
</organism>
<dbReference type="AlphaFoldDB" id="A0A2P6RPR7"/>
<reference evidence="1 2" key="1">
    <citation type="journal article" date="2018" name="Nat. Genet.">
        <title>The Rosa genome provides new insights in the design of modern roses.</title>
        <authorList>
            <person name="Bendahmane M."/>
        </authorList>
    </citation>
    <scope>NUCLEOTIDE SEQUENCE [LARGE SCALE GENOMIC DNA]</scope>
    <source>
        <strain evidence="2">cv. Old Blush</strain>
    </source>
</reference>
<evidence type="ECO:0000313" key="2">
    <source>
        <dbReference type="Proteomes" id="UP000238479"/>
    </source>
</evidence>
<evidence type="ECO:0000313" key="1">
    <source>
        <dbReference type="EMBL" id="PRQ48394.1"/>
    </source>
</evidence>
<sequence>MRECRVLVRIEMGRDLEGSDLMRFLMWSRPRSQTQCIVASVKVLWLTSWWWDFRMERKVKCEVKGRQWFLIFGNENRNFERF</sequence>
<protein>
    <submittedName>
        <fullName evidence="1">Uncharacterized protein</fullName>
    </submittedName>
</protein>